<dbReference type="GO" id="GO:0005634">
    <property type="term" value="C:nucleus"/>
    <property type="evidence" value="ECO:0007669"/>
    <property type="project" value="UniProtKB-SubCell"/>
</dbReference>
<comment type="subcellular location">
    <subcellularLocation>
        <location evidence="1">Nucleus</location>
    </subcellularLocation>
</comment>
<feature type="region of interest" description="Disordered" evidence="8">
    <location>
        <begin position="68"/>
        <end position="100"/>
    </location>
</feature>
<dbReference type="Gene3D" id="2.40.50.40">
    <property type="match status" value="2"/>
</dbReference>
<dbReference type="GO" id="GO:0000792">
    <property type="term" value="C:heterochromatin"/>
    <property type="evidence" value="ECO:0007669"/>
    <property type="project" value="UniProtKB-ARBA"/>
</dbReference>
<dbReference type="InterPro" id="IPR023780">
    <property type="entry name" value="Chromo_domain"/>
</dbReference>
<organism evidence="10">
    <name type="scientific">Tabanus bromius</name>
    <name type="common">Band-eyed brown horse fly</name>
    <dbReference type="NCBI Taxonomy" id="304241"/>
    <lineage>
        <taxon>Eukaryota</taxon>
        <taxon>Metazoa</taxon>
        <taxon>Ecdysozoa</taxon>
        <taxon>Arthropoda</taxon>
        <taxon>Hexapoda</taxon>
        <taxon>Insecta</taxon>
        <taxon>Pterygota</taxon>
        <taxon>Neoptera</taxon>
        <taxon>Endopterygota</taxon>
        <taxon>Diptera</taxon>
        <taxon>Brachycera</taxon>
        <taxon>Tabanomorpha</taxon>
        <taxon>Tabanoidea</taxon>
        <taxon>Tabanidae</taxon>
        <taxon>Tabanus</taxon>
    </lineage>
</organism>
<dbReference type="PROSITE" id="PS50013">
    <property type="entry name" value="CHROMO_2"/>
    <property type="match status" value="2"/>
</dbReference>
<feature type="domain" description="Chromo" evidence="9">
    <location>
        <begin position="16"/>
        <end position="74"/>
    </location>
</feature>
<evidence type="ECO:0000256" key="5">
    <source>
        <dbReference type="ARBA" id="ARBA00023163"/>
    </source>
</evidence>
<sequence>MSHEKSPSPTEEEEEYSVEKILDKRVRNGKVEYFLKWKGYPEEDNSWEPEENLSCTDLIIAFEAARKRKDSLTKDDAAKKRKRDDTRNGFDKGLEPERILGATDTPGELMFLMKWKGSDEADLVPAKTANMKCPQIVIKFYEERINFH</sequence>
<evidence type="ECO:0000256" key="4">
    <source>
        <dbReference type="ARBA" id="ARBA00023015"/>
    </source>
</evidence>
<dbReference type="SMART" id="SM00300">
    <property type="entry name" value="ChSh"/>
    <property type="match status" value="1"/>
</dbReference>
<keyword evidence="3" id="KW-0156">Chromatin regulator</keyword>
<evidence type="ECO:0000259" key="9">
    <source>
        <dbReference type="PROSITE" id="PS50013"/>
    </source>
</evidence>
<dbReference type="InterPro" id="IPR017984">
    <property type="entry name" value="Chromo_dom_subgr"/>
</dbReference>
<dbReference type="Pfam" id="PF00385">
    <property type="entry name" value="Chromo"/>
    <property type="match status" value="1"/>
</dbReference>
<keyword evidence="2" id="KW-0677">Repeat</keyword>
<dbReference type="PANTHER" id="PTHR22812">
    <property type="entry name" value="CHROMOBOX PROTEIN"/>
    <property type="match status" value="1"/>
</dbReference>
<dbReference type="CDD" id="cd00034">
    <property type="entry name" value="CSD"/>
    <property type="match status" value="1"/>
</dbReference>
<feature type="domain" description="Chromo" evidence="9">
    <location>
        <begin position="94"/>
        <end position="148"/>
    </location>
</feature>
<dbReference type="PROSITE" id="PS00598">
    <property type="entry name" value="CHROMO_1"/>
    <property type="match status" value="1"/>
</dbReference>
<dbReference type="SMART" id="SM00298">
    <property type="entry name" value="CHROMO"/>
    <property type="match status" value="2"/>
</dbReference>
<dbReference type="FunFam" id="2.40.50.40:FF:000031">
    <property type="entry name" value="Heterochromatin protein 1"/>
    <property type="match status" value="1"/>
</dbReference>
<dbReference type="AlphaFoldDB" id="A0A0K8TSG3"/>
<evidence type="ECO:0000256" key="2">
    <source>
        <dbReference type="ARBA" id="ARBA00022737"/>
    </source>
</evidence>
<dbReference type="PRINTS" id="PR00504">
    <property type="entry name" value="CHROMODOMAIN"/>
</dbReference>
<evidence type="ECO:0000256" key="1">
    <source>
        <dbReference type="ARBA" id="ARBA00004123"/>
    </source>
</evidence>
<dbReference type="EMBL" id="GDAI01000301">
    <property type="protein sequence ID" value="JAI17302.1"/>
    <property type="molecule type" value="mRNA"/>
</dbReference>
<dbReference type="SUPFAM" id="SSF54160">
    <property type="entry name" value="Chromo domain-like"/>
    <property type="match status" value="2"/>
</dbReference>
<dbReference type="InterPro" id="IPR051219">
    <property type="entry name" value="Heterochromatin_chromo-domain"/>
</dbReference>
<evidence type="ECO:0000256" key="6">
    <source>
        <dbReference type="ARBA" id="ARBA00023242"/>
    </source>
</evidence>
<name>A0A0K8TSG3_TABBR</name>
<dbReference type="InterPro" id="IPR000953">
    <property type="entry name" value="Chromo/chromo_shadow_dom"/>
</dbReference>
<evidence type="ECO:0000256" key="3">
    <source>
        <dbReference type="ARBA" id="ARBA00022853"/>
    </source>
</evidence>
<dbReference type="InterPro" id="IPR023779">
    <property type="entry name" value="Chromodomain_CS"/>
</dbReference>
<dbReference type="GO" id="GO:0003682">
    <property type="term" value="F:chromatin binding"/>
    <property type="evidence" value="ECO:0007669"/>
    <property type="project" value="UniProtKB-ARBA"/>
</dbReference>
<keyword evidence="5" id="KW-0804">Transcription</keyword>
<protein>
    <recommendedName>
        <fullName evidence="7">Heterochromatin protein 1</fullName>
    </recommendedName>
</protein>
<evidence type="ECO:0000313" key="10">
    <source>
        <dbReference type="EMBL" id="JAI17302.1"/>
    </source>
</evidence>
<keyword evidence="6" id="KW-0539">Nucleus</keyword>
<reference evidence="10" key="1">
    <citation type="journal article" date="2015" name="Insect Biochem. Mol. Biol.">
        <title>An insight into the sialome of the horse fly, Tabanus bromius.</title>
        <authorList>
            <person name="Ribeiro J.M."/>
            <person name="Kazimirova M."/>
            <person name="Takac P."/>
            <person name="Andersen J.F."/>
            <person name="Francischetti I.M."/>
        </authorList>
    </citation>
    <scope>NUCLEOTIDE SEQUENCE</scope>
</reference>
<evidence type="ECO:0000256" key="8">
    <source>
        <dbReference type="SAM" id="MobiDB-lite"/>
    </source>
</evidence>
<dbReference type="GO" id="GO:0031507">
    <property type="term" value="P:heterochromatin formation"/>
    <property type="evidence" value="ECO:0007669"/>
    <property type="project" value="UniProtKB-ARBA"/>
</dbReference>
<evidence type="ECO:0000256" key="7">
    <source>
        <dbReference type="ARBA" id="ARBA00073803"/>
    </source>
</evidence>
<dbReference type="Pfam" id="PF01393">
    <property type="entry name" value="Chromo_shadow"/>
    <property type="match status" value="1"/>
</dbReference>
<dbReference type="InterPro" id="IPR016197">
    <property type="entry name" value="Chromo-like_dom_sf"/>
</dbReference>
<keyword evidence="4" id="KW-0805">Transcription regulation</keyword>
<proteinExistence type="evidence at transcript level"/>
<dbReference type="FunFam" id="2.40.50.40:FF:000007">
    <property type="entry name" value="Chromobox protein homolog 1"/>
    <property type="match status" value="1"/>
</dbReference>
<accession>A0A0K8TSG3</accession>
<dbReference type="InterPro" id="IPR008251">
    <property type="entry name" value="Chromo_shadow_dom"/>
</dbReference>
<feature type="compositionally biased region" description="Basic and acidic residues" evidence="8">
    <location>
        <begin position="70"/>
        <end position="98"/>
    </location>
</feature>